<dbReference type="InterPro" id="IPR000150">
    <property type="entry name" value="Cof"/>
</dbReference>
<evidence type="ECO:0000313" key="2">
    <source>
        <dbReference type="Proteomes" id="UP000067476"/>
    </source>
</evidence>
<proteinExistence type="predicted"/>
<dbReference type="GO" id="GO:0000287">
    <property type="term" value="F:magnesium ion binding"/>
    <property type="evidence" value="ECO:0007669"/>
    <property type="project" value="TreeGrafter"/>
</dbReference>
<dbReference type="OrthoDB" id="388819at2"/>
<dbReference type="RefSeq" id="WP_075058633.1">
    <property type="nucleotide sequence ID" value="NZ_CP012357.1"/>
</dbReference>
<dbReference type="Gene3D" id="3.30.1240.10">
    <property type="match status" value="1"/>
</dbReference>
<organism evidence="1 2">
    <name type="scientific">Spiroplasma litorale</name>
    <dbReference type="NCBI Taxonomy" id="216942"/>
    <lineage>
        <taxon>Bacteria</taxon>
        <taxon>Bacillati</taxon>
        <taxon>Mycoplasmatota</taxon>
        <taxon>Mollicutes</taxon>
        <taxon>Entomoplasmatales</taxon>
        <taxon>Spiroplasmataceae</taxon>
        <taxon>Spiroplasma</taxon>
    </lineage>
</organism>
<dbReference type="STRING" id="216942.SLITO_v1c09370"/>
<dbReference type="Pfam" id="PF08282">
    <property type="entry name" value="Hydrolase_3"/>
    <property type="match status" value="1"/>
</dbReference>
<dbReference type="GO" id="GO:0005829">
    <property type="term" value="C:cytosol"/>
    <property type="evidence" value="ECO:0007669"/>
    <property type="project" value="TreeGrafter"/>
</dbReference>
<dbReference type="Gene3D" id="3.40.50.1000">
    <property type="entry name" value="HAD superfamily/HAD-like"/>
    <property type="match status" value="1"/>
</dbReference>
<dbReference type="KEGG" id="sll:SLITO_v1c09370"/>
<dbReference type="NCBIfam" id="TIGR01484">
    <property type="entry name" value="HAD-SF-IIB"/>
    <property type="match status" value="1"/>
</dbReference>
<evidence type="ECO:0000313" key="1">
    <source>
        <dbReference type="EMBL" id="AKX34548.1"/>
    </source>
</evidence>
<keyword evidence="2" id="KW-1185">Reference proteome</keyword>
<dbReference type="PROSITE" id="PS01229">
    <property type="entry name" value="COF_2"/>
    <property type="match status" value="1"/>
</dbReference>
<protein>
    <submittedName>
        <fullName evidence="1">HAD family hydrolase</fullName>
    </submittedName>
</protein>
<gene>
    <name evidence="1" type="ORF">SLITO_v1c09370</name>
</gene>
<dbReference type="GO" id="GO:0016791">
    <property type="term" value="F:phosphatase activity"/>
    <property type="evidence" value="ECO:0007669"/>
    <property type="project" value="TreeGrafter"/>
</dbReference>
<dbReference type="NCBIfam" id="TIGR00099">
    <property type="entry name" value="Cof-subfamily"/>
    <property type="match status" value="1"/>
</dbReference>
<reference evidence="1 2" key="1">
    <citation type="journal article" date="2015" name="Genome Announc.">
        <title>Complete Genome Sequence of Spiroplasma litorale TN-1T (DSM 21781), a Bacterium Isolated from a Green-Eyed Horsefly (Tabanus nigrovittatus).</title>
        <authorList>
            <person name="Lo W.S."/>
            <person name="Lai Y.C."/>
            <person name="Lien Y.W."/>
            <person name="Wang T.H."/>
            <person name="Kuo C.H."/>
        </authorList>
    </citation>
    <scope>NUCLEOTIDE SEQUENCE [LARGE SCALE GENOMIC DNA]</scope>
    <source>
        <strain evidence="1 2">TN-1</strain>
    </source>
</reference>
<dbReference type="EMBL" id="CP012357">
    <property type="protein sequence ID" value="AKX34548.1"/>
    <property type="molecule type" value="Genomic_DNA"/>
</dbReference>
<dbReference type="PANTHER" id="PTHR10000">
    <property type="entry name" value="PHOSPHOSERINE PHOSPHATASE"/>
    <property type="match status" value="1"/>
</dbReference>
<name>A0A0K1W2Z4_9MOLU</name>
<dbReference type="InterPro" id="IPR006379">
    <property type="entry name" value="HAD-SF_hydro_IIB"/>
</dbReference>
<dbReference type="PANTHER" id="PTHR10000:SF8">
    <property type="entry name" value="HAD SUPERFAMILY HYDROLASE-LIKE, TYPE 3"/>
    <property type="match status" value="1"/>
</dbReference>
<accession>A0A0K1W2Z4</accession>
<dbReference type="InterPro" id="IPR036412">
    <property type="entry name" value="HAD-like_sf"/>
</dbReference>
<dbReference type="SUPFAM" id="SSF56784">
    <property type="entry name" value="HAD-like"/>
    <property type="match status" value="1"/>
</dbReference>
<dbReference type="AlphaFoldDB" id="A0A0K1W2Z4"/>
<dbReference type="InterPro" id="IPR023214">
    <property type="entry name" value="HAD_sf"/>
</dbReference>
<sequence>MNNFKLVVLDLDGTSCESLGDFVDVNIEPIKEVIKKGIRLIFATGRPIKAKFNKIDMFGYQENHSVGIGFNGAVIYDYIKNEEIISFPLDKEKASKVFDLLKLPVNKDCILCAYTTNDDICYITKSLDESIDLKLESSLFEKEAILYNDGMEMFDCYKILVFNANEEFKKQVQEIGLEIAWSPQAKAGEITRKGVNKKLALQYIAEKYKIDQSEIIAMGDGENDVAMLEYVGLSIAPTNACDDAKKAANLISDYSNIEGFVAHELKKYVLNEN</sequence>
<keyword evidence="1" id="KW-0378">Hydrolase</keyword>
<dbReference type="Proteomes" id="UP000067476">
    <property type="component" value="Chromosome"/>
</dbReference>
<dbReference type="PATRIC" id="fig|216942.3.peg.953"/>